<sequence length="168" mass="18372">MTAQVEEYLAIRQQQMPYPLRLYGLVDGLLYAEIAADQALFRSASCVALFDGTPDEALADAGPWLLDCTGNRNSHMASLQRLGDSAVGCLWIVSGYAVDDLALALRARLNAHMPNGSTALLRYYDARITDGIAALLTPAQQAAFFAPGLDWLVQRDRQLIRIHQNHGA</sequence>
<reference evidence="2 3" key="1">
    <citation type="submission" date="2020-05" db="EMBL/GenBank/DDBJ databases">
        <title>FDA dAtabase for Regulatory Grade micrObial Sequences (FDA-ARGOS): Supporting development and validation of Infectious Disease Dx tests.</title>
        <authorList>
            <person name="Sproer C."/>
            <person name="Gronow S."/>
            <person name="Severitt S."/>
            <person name="Schroder I."/>
            <person name="Tallon L."/>
            <person name="Sadzewicz L."/>
            <person name="Zhao X."/>
            <person name="Vavikolanu K."/>
            <person name="Mehta A."/>
            <person name="Aluvathingal J."/>
            <person name="Nadendla S."/>
            <person name="Myers T."/>
            <person name="Yan Y."/>
            <person name="Sichtig H."/>
        </authorList>
    </citation>
    <scope>NUCLEOTIDE SEQUENCE [LARGE SCALE GENOMIC DNA]</scope>
    <source>
        <strain evidence="2 3">FDAARGOS_787</strain>
    </source>
</reference>
<evidence type="ECO:0000313" key="2">
    <source>
        <dbReference type="EMBL" id="QKQ46154.1"/>
    </source>
</evidence>
<organism evidence="2 3">
    <name type="scientific">Achromobacter denitrificans</name>
    <name type="common">Alcaligenes denitrificans</name>
    <dbReference type="NCBI Taxonomy" id="32002"/>
    <lineage>
        <taxon>Bacteria</taxon>
        <taxon>Pseudomonadati</taxon>
        <taxon>Pseudomonadota</taxon>
        <taxon>Betaproteobacteria</taxon>
        <taxon>Burkholderiales</taxon>
        <taxon>Alcaligenaceae</taxon>
        <taxon>Achromobacter</taxon>
    </lineage>
</organism>
<dbReference type="Pfam" id="PF13503">
    <property type="entry name" value="DUF4123"/>
    <property type="match status" value="1"/>
</dbReference>
<protein>
    <submittedName>
        <fullName evidence="2">DUF4123 domain-containing protein</fullName>
    </submittedName>
</protein>
<accession>A0A6N0JGD8</accession>
<gene>
    <name evidence="2" type="ORF">FOC81_05395</name>
</gene>
<name>A0A6N0JGD8_ACHDE</name>
<evidence type="ECO:0000259" key="1">
    <source>
        <dbReference type="Pfam" id="PF13503"/>
    </source>
</evidence>
<dbReference type="Proteomes" id="UP000509782">
    <property type="component" value="Chromosome"/>
</dbReference>
<evidence type="ECO:0000313" key="3">
    <source>
        <dbReference type="Proteomes" id="UP000509782"/>
    </source>
</evidence>
<dbReference type="EMBL" id="CP054569">
    <property type="protein sequence ID" value="QKQ46154.1"/>
    <property type="molecule type" value="Genomic_DNA"/>
</dbReference>
<dbReference type="AlphaFoldDB" id="A0A6N0JGD8"/>
<feature type="domain" description="DUF4123" evidence="1">
    <location>
        <begin position="22"/>
        <end position="142"/>
    </location>
</feature>
<proteinExistence type="predicted"/>
<dbReference type="RefSeq" id="WP_174715878.1">
    <property type="nucleotide sequence ID" value="NZ_CP054569.1"/>
</dbReference>
<dbReference type="InterPro" id="IPR025391">
    <property type="entry name" value="DUF4123"/>
</dbReference>